<sequence length="129" mass="14756">MPMTRITVQEGRSAAELHQVQDILHQTLVDEFDVPAADRFQIVDIKPTEQLHYDPHYMAGERSSRFTLFEITAGKPRRLEQKQALYRTLTQRLVDALGVRPDDVMIVIRFTATEDWCFGLGKGLTGDPQ</sequence>
<dbReference type="InterPro" id="IPR014347">
    <property type="entry name" value="Tautomerase/MIF_sf"/>
</dbReference>
<protein>
    <submittedName>
        <fullName evidence="1">Probable tautomerase</fullName>
    </submittedName>
</protein>
<dbReference type="SUPFAM" id="SSF55331">
    <property type="entry name" value="Tautomerase/MIF"/>
    <property type="match status" value="1"/>
</dbReference>
<dbReference type="STRING" id="1123510.GCA_000620025_01737"/>
<evidence type="ECO:0000313" key="2">
    <source>
        <dbReference type="Proteomes" id="UP000267342"/>
    </source>
</evidence>
<accession>A0A348HI55</accession>
<dbReference type="KEGG" id="zpl:ZBT109_2577"/>
<dbReference type="PANTHER" id="PTHR38460">
    <property type="entry name" value="TAUTOMERASE YOLI-RELATED"/>
    <property type="match status" value="1"/>
</dbReference>
<dbReference type="AlphaFoldDB" id="A0A348HI55"/>
<dbReference type="EMBL" id="AP018933">
    <property type="protein sequence ID" value="BBG31307.1"/>
    <property type="molecule type" value="Genomic_DNA"/>
</dbReference>
<dbReference type="Pfam" id="PF14552">
    <property type="entry name" value="Tautomerase_2"/>
    <property type="match status" value="1"/>
</dbReference>
<name>A0A348HI55_9GAMM</name>
<dbReference type="OrthoDB" id="9804765at2"/>
<dbReference type="InterPro" id="IPR037479">
    <property type="entry name" value="Tauto_MSAD"/>
</dbReference>
<evidence type="ECO:0000313" key="1">
    <source>
        <dbReference type="EMBL" id="BBG31307.1"/>
    </source>
</evidence>
<organism evidence="1 2">
    <name type="scientific">Zymobacter palmae</name>
    <dbReference type="NCBI Taxonomy" id="33074"/>
    <lineage>
        <taxon>Bacteria</taxon>
        <taxon>Pseudomonadati</taxon>
        <taxon>Pseudomonadota</taxon>
        <taxon>Gammaproteobacteria</taxon>
        <taxon>Oceanospirillales</taxon>
        <taxon>Halomonadaceae</taxon>
        <taxon>Zymobacter group</taxon>
        <taxon>Zymobacter</taxon>
    </lineage>
</organism>
<dbReference type="RefSeq" id="WP_027705013.1">
    <property type="nucleotide sequence ID" value="NZ_AP018933.1"/>
</dbReference>
<keyword evidence="2" id="KW-1185">Reference proteome</keyword>
<dbReference type="Gene3D" id="3.30.429.10">
    <property type="entry name" value="Macrophage Migration Inhibitory Factor"/>
    <property type="match status" value="1"/>
</dbReference>
<gene>
    <name evidence="1" type="ORF">ZBT109_2577</name>
</gene>
<dbReference type="PANTHER" id="PTHR38460:SF1">
    <property type="entry name" value="TAUTOMERASE YOLI-RELATED"/>
    <property type="match status" value="1"/>
</dbReference>
<dbReference type="Proteomes" id="UP000267342">
    <property type="component" value="Chromosome"/>
</dbReference>
<proteinExistence type="predicted"/>
<reference evidence="1 2" key="1">
    <citation type="submission" date="2018-09" db="EMBL/GenBank/DDBJ databases">
        <title>Zymobacter palmae IAM14233 (=T109) whole genome analysis.</title>
        <authorList>
            <person name="Yanase H."/>
        </authorList>
    </citation>
    <scope>NUCLEOTIDE SEQUENCE [LARGE SCALE GENOMIC DNA]</scope>
    <source>
        <strain evidence="1 2">IAM14233</strain>
    </source>
</reference>